<sequence length="117" mass="12765">MGVVEERHCNGGDATRKVRVYSDHKVAGGQIIVSCGHRYPSSRSSSRSTPCFRSFPCDAHSGMPVLCCSHSRPMGCSLRLFRTVCIVSHPIVQSAHIAIRWESVKHRAGLSTTEPTG</sequence>
<dbReference type="EMBL" id="FO082054">
    <property type="protein sequence ID" value="CCE88502.1"/>
    <property type="molecule type" value="Genomic_DNA"/>
</dbReference>
<accession>G8YMA6</accession>
<dbReference type="AlphaFoldDB" id="G8YMA6"/>
<dbReference type="HOGENOM" id="CLU_2085645_0_0_1"/>
<name>G8YMA6_PICSO</name>
<keyword evidence="2" id="KW-1185">Reference proteome</keyword>
<evidence type="ECO:0000313" key="2">
    <source>
        <dbReference type="Proteomes" id="UP000005222"/>
    </source>
</evidence>
<organism evidence="1 2">
    <name type="scientific">Pichia sorbitophila (strain ATCC MYA-4447 / BCRC 22081 / CBS 7064 / NBRC 10061 / NRRL Y-12695)</name>
    <name type="common">Hybrid yeast</name>
    <dbReference type="NCBI Taxonomy" id="559304"/>
    <lineage>
        <taxon>Eukaryota</taxon>
        <taxon>Fungi</taxon>
        <taxon>Dikarya</taxon>
        <taxon>Ascomycota</taxon>
        <taxon>Saccharomycotina</taxon>
        <taxon>Pichiomycetes</taxon>
        <taxon>Debaryomycetaceae</taxon>
        <taxon>Millerozyma</taxon>
    </lineage>
</organism>
<evidence type="ECO:0000313" key="1">
    <source>
        <dbReference type="EMBL" id="CCE88502.1"/>
    </source>
</evidence>
<dbReference type="Proteomes" id="UP000005222">
    <property type="component" value="Chromosome F"/>
</dbReference>
<reference evidence="1 2" key="1">
    <citation type="journal article" date="2012" name="G3 (Bethesda)">
        <title>Pichia sorbitophila, an interspecies yeast hybrid reveals early steps of genome resolution following polyploidization.</title>
        <authorList>
            <person name="Leh Louis V."/>
            <person name="Despons L."/>
            <person name="Friedrich A."/>
            <person name="Martin T."/>
            <person name="Durrens P."/>
            <person name="Casaregola S."/>
            <person name="Neuveglise C."/>
            <person name="Fairhead C."/>
            <person name="Marck C."/>
            <person name="Cruz J.A."/>
            <person name="Straub M.L."/>
            <person name="Kugler V."/>
            <person name="Sacerdot C."/>
            <person name="Uzunov Z."/>
            <person name="Thierry A."/>
            <person name="Weiss S."/>
            <person name="Bleykasten C."/>
            <person name="De Montigny J."/>
            <person name="Jacques N."/>
            <person name="Jung P."/>
            <person name="Lemaire M."/>
            <person name="Mallet S."/>
            <person name="Morel G."/>
            <person name="Richard G.F."/>
            <person name="Sarkar A."/>
            <person name="Savel G."/>
            <person name="Schacherer J."/>
            <person name="Seret M.L."/>
            <person name="Talla E."/>
            <person name="Samson G."/>
            <person name="Jubin C."/>
            <person name="Poulain J."/>
            <person name="Vacherie B."/>
            <person name="Barbe V."/>
            <person name="Pelletier E."/>
            <person name="Sherman D.J."/>
            <person name="Westhof E."/>
            <person name="Weissenbach J."/>
            <person name="Baret P.V."/>
            <person name="Wincker P."/>
            <person name="Gaillardin C."/>
            <person name="Dujon B."/>
            <person name="Souciet J.L."/>
        </authorList>
    </citation>
    <scope>NUCLEOTIDE SEQUENCE [LARGE SCALE GENOMIC DNA]</scope>
    <source>
        <strain evidence="2">ATCC MYA-4447 / BCRC 22081 / CBS 7064 / NBRC 10061 / NRRL Y-12695</strain>
    </source>
</reference>
<protein>
    <submittedName>
        <fullName evidence="1">Piso0_002011 protein</fullName>
    </submittedName>
</protein>
<dbReference type="InParanoid" id="G8YMA6"/>
<proteinExistence type="predicted"/>
<gene>
    <name evidence="1" type="primary">Piso0_002011</name>
    <name evidence="1" type="ORF">GNLVRS01_PISO0F02777g</name>
</gene>